<dbReference type="AlphaFoldDB" id="K3Z4E9"/>
<dbReference type="PANTHER" id="PTHR26379">
    <property type="entry name" value="BTB/POZ AND MATH DOMAIN-CONTAINING PROTEIN 1"/>
    <property type="match status" value="1"/>
</dbReference>
<dbReference type="eggNOG" id="KOG1987">
    <property type="taxonomic scope" value="Eukaryota"/>
</dbReference>
<dbReference type="HOGENOM" id="CLU_416465_0_0_1"/>
<accession>K3Z4E9</accession>
<dbReference type="Gene3D" id="3.30.710.10">
    <property type="entry name" value="Potassium Channel Kv1.1, Chain A"/>
    <property type="match status" value="2"/>
</dbReference>
<dbReference type="Pfam" id="PF22486">
    <property type="entry name" value="MATH_2"/>
    <property type="match status" value="1"/>
</dbReference>
<dbReference type="InterPro" id="IPR011333">
    <property type="entry name" value="SKP1/BTB/POZ_sf"/>
</dbReference>
<dbReference type="EnsemblPlants" id="KQL17463">
    <property type="protein sequence ID" value="KQL17463"/>
    <property type="gene ID" value="SETIT_021417mg"/>
</dbReference>
<dbReference type="InterPro" id="IPR008974">
    <property type="entry name" value="TRAF-like"/>
</dbReference>
<dbReference type="InterPro" id="IPR045005">
    <property type="entry name" value="BPM1-6"/>
</dbReference>
<dbReference type="Proteomes" id="UP000004995">
    <property type="component" value="Unassembled WGS sequence"/>
</dbReference>
<name>K3Z4E9_SETIT</name>
<dbReference type="OMA" id="WALACEF"/>
<evidence type="ECO:0000259" key="4">
    <source>
        <dbReference type="PROSITE" id="PS50144"/>
    </source>
</evidence>
<dbReference type="GO" id="GO:0016567">
    <property type="term" value="P:protein ubiquitination"/>
    <property type="evidence" value="ECO:0007669"/>
    <property type="project" value="InterPro"/>
</dbReference>
<dbReference type="SUPFAM" id="SSF49599">
    <property type="entry name" value="TRAF domain-like"/>
    <property type="match status" value="2"/>
</dbReference>
<reference evidence="5" key="2">
    <citation type="submission" date="2018-08" db="UniProtKB">
        <authorList>
            <consortium name="EnsemblPlants"/>
        </authorList>
    </citation>
    <scope>IDENTIFICATION</scope>
    <source>
        <strain evidence="5">Yugu1</strain>
    </source>
</reference>
<dbReference type="PROSITE" id="PS50144">
    <property type="entry name" value="MATH"/>
    <property type="match status" value="1"/>
</dbReference>
<dbReference type="EMBL" id="AGNK02002153">
    <property type="status" value="NOT_ANNOTATED_CDS"/>
    <property type="molecule type" value="Genomic_DNA"/>
</dbReference>
<feature type="domain" description="MATH" evidence="4">
    <location>
        <begin position="375"/>
        <end position="434"/>
    </location>
</feature>
<dbReference type="InterPro" id="IPR002083">
    <property type="entry name" value="MATH/TRAF_dom"/>
</dbReference>
<proteinExistence type="inferred from homology"/>
<dbReference type="Pfam" id="PF00651">
    <property type="entry name" value="BTB"/>
    <property type="match status" value="1"/>
</dbReference>
<protein>
    <recommendedName>
        <fullName evidence="7">BTB domain-containing protein</fullName>
    </recommendedName>
</protein>
<evidence type="ECO:0000256" key="2">
    <source>
        <dbReference type="ARBA" id="ARBA00010846"/>
    </source>
</evidence>
<dbReference type="Gramene" id="KQL17463">
    <property type="protein sequence ID" value="KQL17463"/>
    <property type="gene ID" value="SETIT_021417mg"/>
</dbReference>
<dbReference type="InParanoid" id="K3Z4E9"/>
<sequence>MAAAAVAAKTASSHRASFAQGTHQFDIVGYGALKALGRSHSITSGTFRVAGRDWAVVCHLDPALAYVSLELAAGDNSGAAVTAMASFAIDDPTGGSKPMQIGDGDEATVFTPSSRALKVPVPDSFRKREARYVSDDRLRIRCTVRVLEEESRPTGYCFVAAPAPPDITGWLATLLESGRRADVTFAVEASRFDAHKLVLALRSPVFRAKFFGDSRDSSQEWFRVYDIGAPVFEAMLRFIYTDEPPPDMTTAMAHDLLVAADLYDLERLRVACEKSLWESVQTDGVSAALSVLLRLNGRQSCHQLEDLCVGYIAGAWDAATATEEYRELKASCPAVLNDILEKLVVEAKASASSSEKSSSSSEKSSSTYRASDVWRGTHQFSILGYSGVRRMHGMAGEFIRSGTFEVGGYEWQILYYPSGYDEYSDDDVAVYLQLVTPIDPDLVVEVAGRFMVGSPNDVNAMVERFGHEFSYDYPVSGIRELATVDDVRSNLVEREAEEEVKKKAGGTSKEEVVVLRVEGITAVAFKALLHFVYTDELPPLDDLVRAATAGDSSVPSSETSRTRMARDLLAAAERYQLVERMRPLCENLLCEVITPEDAAATLELARRHGRQELKAFCLDYMSSPGVLTAVVATDGYKELSAEALRDMLNHIASAAASSS</sequence>
<evidence type="ECO:0000259" key="3">
    <source>
        <dbReference type="PROSITE" id="PS50097"/>
    </source>
</evidence>
<dbReference type="SMART" id="SM00225">
    <property type="entry name" value="BTB"/>
    <property type="match status" value="2"/>
</dbReference>
<comment type="similarity">
    <text evidence="2">Belongs to the Tdpoz family.</text>
</comment>
<evidence type="ECO:0000313" key="6">
    <source>
        <dbReference type="Proteomes" id="UP000004995"/>
    </source>
</evidence>
<dbReference type="InterPro" id="IPR000210">
    <property type="entry name" value="BTB/POZ_dom"/>
</dbReference>
<evidence type="ECO:0000313" key="5">
    <source>
        <dbReference type="EnsemblPlants" id="KQL17463"/>
    </source>
</evidence>
<dbReference type="InterPro" id="IPR056423">
    <property type="entry name" value="BACK_BPM_SPOP"/>
</dbReference>
<dbReference type="SUPFAM" id="SSF54695">
    <property type="entry name" value="POZ domain"/>
    <property type="match status" value="2"/>
</dbReference>
<dbReference type="PROSITE" id="PS50097">
    <property type="entry name" value="BTB"/>
    <property type="match status" value="1"/>
</dbReference>
<organism evidence="5 6">
    <name type="scientific">Setaria italica</name>
    <name type="common">Foxtail millet</name>
    <name type="synonym">Panicum italicum</name>
    <dbReference type="NCBI Taxonomy" id="4555"/>
    <lineage>
        <taxon>Eukaryota</taxon>
        <taxon>Viridiplantae</taxon>
        <taxon>Streptophyta</taxon>
        <taxon>Embryophyta</taxon>
        <taxon>Tracheophyta</taxon>
        <taxon>Spermatophyta</taxon>
        <taxon>Magnoliopsida</taxon>
        <taxon>Liliopsida</taxon>
        <taxon>Poales</taxon>
        <taxon>Poaceae</taxon>
        <taxon>PACMAD clade</taxon>
        <taxon>Panicoideae</taxon>
        <taxon>Panicodae</taxon>
        <taxon>Paniceae</taxon>
        <taxon>Cenchrinae</taxon>
        <taxon>Setaria</taxon>
    </lineage>
</organism>
<evidence type="ECO:0000256" key="1">
    <source>
        <dbReference type="ARBA" id="ARBA00004906"/>
    </source>
</evidence>
<reference evidence="6" key="1">
    <citation type="journal article" date="2012" name="Nat. Biotechnol.">
        <title>Reference genome sequence of the model plant Setaria.</title>
        <authorList>
            <person name="Bennetzen J.L."/>
            <person name="Schmutz J."/>
            <person name="Wang H."/>
            <person name="Percifield R."/>
            <person name="Hawkins J."/>
            <person name="Pontaroli A.C."/>
            <person name="Estep M."/>
            <person name="Feng L."/>
            <person name="Vaughn J.N."/>
            <person name="Grimwood J."/>
            <person name="Jenkins J."/>
            <person name="Barry K."/>
            <person name="Lindquist E."/>
            <person name="Hellsten U."/>
            <person name="Deshpande S."/>
            <person name="Wang X."/>
            <person name="Wu X."/>
            <person name="Mitros T."/>
            <person name="Triplett J."/>
            <person name="Yang X."/>
            <person name="Ye C.Y."/>
            <person name="Mauro-Herrera M."/>
            <person name="Wang L."/>
            <person name="Li P."/>
            <person name="Sharma M."/>
            <person name="Sharma R."/>
            <person name="Ronald P.C."/>
            <person name="Panaud O."/>
            <person name="Kellogg E.A."/>
            <person name="Brutnell T.P."/>
            <person name="Doust A.N."/>
            <person name="Tuskan G.A."/>
            <person name="Rokhsar D."/>
            <person name="Devos K.M."/>
        </authorList>
    </citation>
    <scope>NUCLEOTIDE SEQUENCE [LARGE SCALE GENOMIC DNA]</scope>
    <source>
        <strain evidence="6">cv. Yugu1</strain>
    </source>
</reference>
<dbReference type="PANTHER" id="PTHR26379:SF467">
    <property type="entry name" value="SPECKLE-TYPE POZ PROTEIN-LIKE PROTEIN"/>
    <property type="match status" value="1"/>
</dbReference>
<dbReference type="Pfam" id="PF24570">
    <property type="entry name" value="BACK_BPM_SPOP"/>
    <property type="match status" value="2"/>
</dbReference>
<comment type="pathway">
    <text evidence="1">Protein modification; protein ubiquitination.</text>
</comment>
<dbReference type="Gene3D" id="2.60.210.10">
    <property type="entry name" value="Apoptosis, Tumor Necrosis Factor Receptor Associated Protein 2, Chain A"/>
    <property type="match status" value="2"/>
</dbReference>
<dbReference type="Gene3D" id="1.25.40.420">
    <property type="match status" value="2"/>
</dbReference>
<keyword evidence="6" id="KW-1185">Reference proteome</keyword>
<evidence type="ECO:0008006" key="7">
    <source>
        <dbReference type="Google" id="ProtNLM"/>
    </source>
</evidence>
<feature type="domain" description="BTB" evidence="3">
    <location>
        <begin position="181"/>
        <end position="243"/>
    </location>
</feature>
<dbReference type="CDD" id="cd00121">
    <property type="entry name" value="MATH"/>
    <property type="match status" value="2"/>
</dbReference>